<organism evidence="1 2">
    <name type="scientific">Streptomyces afghaniensis 772</name>
    <dbReference type="NCBI Taxonomy" id="1283301"/>
    <lineage>
        <taxon>Bacteria</taxon>
        <taxon>Bacillati</taxon>
        <taxon>Actinomycetota</taxon>
        <taxon>Actinomycetes</taxon>
        <taxon>Kitasatosporales</taxon>
        <taxon>Streptomycetaceae</taxon>
        <taxon>Streptomyces</taxon>
    </lineage>
</organism>
<keyword evidence="2" id="KW-1185">Reference proteome</keyword>
<protein>
    <submittedName>
        <fullName evidence="1">Uncharacterized protein</fullName>
    </submittedName>
</protein>
<dbReference type="EMBL" id="AOPY01000205">
    <property type="protein sequence ID" value="EPJ42918.1"/>
    <property type="molecule type" value="Genomic_DNA"/>
</dbReference>
<evidence type="ECO:0000313" key="2">
    <source>
        <dbReference type="Proteomes" id="UP000015001"/>
    </source>
</evidence>
<proteinExistence type="predicted"/>
<dbReference type="Proteomes" id="UP000015001">
    <property type="component" value="Unassembled WGS sequence"/>
</dbReference>
<name>S4MTQ3_9ACTN</name>
<evidence type="ECO:0000313" key="1">
    <source>
        <dbReference type="EMBL" id="EPJ42918.1"/>
    </source>
</evidence>
<accession>S4MTQ3</accession>
<reference evidence="1 2" key="1">
    <citation type="submission" date="2013-02" db="EMBL/GenBank/DDBJ databases">
        <title>Draft Genome Sequence of Streptomyces afghaniensis, Which Produces Compounds of the Julimycin B-Complex.</title>
        <authorList>
            <person name="Gruening B.A."/>
            <person name="Praeg A."/>
            <person name="Erxleben A."/>
            <person name="Guenther S."/>
            <person name="Fiedler H.-P."/>
            <person name="Goodfellow M."/>
            <person name="Mueller M."/>
        </authorList>
    </citation>
    <scope>NUCLEOTIDE SEQUENCE [LARGE SCALE GENOMIC DNA]</scope>
    <source>
        <strain evidence="1 2">772</strain>
    </source>
</reference>
<dbReference type="HOGENOM" id="CLU_3405663_0_0_11"/>
<sequence length="30" mass="3304">MSTLMVIPLVIYGMTALSKLQVWTTRSGCC</sequence>
<dbReference type="AlphaFoldDB" id="S4MTQ3"/>
<comment type="caution">
    <text evidence="1">The sequence shown here is derived from an EMBL/GenBank/DDBJ whole genome shotgun (WGS) entry which is preliminary data.</text>
</comment>
<gene>
    <name evidence="1" type="ORF">STAFG_0026</name>
</gene>